<dbReference type="AlphaFoldDB" id="A0AAE3G048"/>
<accession>A0AAE3G048</accession>
<keyword evidence="1" id="KW-1133">Transmembrane helix</keyword>
<sequence length="259" mass="28762">MIAGERRSLSTDDRGVTELVSYVLIFSLVIATIGTVTVLGMSTLMDRQQAEQLNNVERSFDVLADNLRDIQRHGDRSRSTEMRVLDGELRIGDPVSITVGTFTESDGEFDAFTANNRTITTRTVVYQVDDRKVVYEAGLVYQESTDSSWVVREPPIVSTDDAVTIPLLQMVRGGGEQRITESSSARVVASTTSLSRTTTLESDEPIAIRIESSHVGVWNETLTSHGFETERKSDEVLIVTIEETSVTTVRKTTRVWLEP</sequence>
<comment type="caution">
    <text evidence="2">The sequence shown here is derived from an EMBL/GenBank/DDBJ whole genome shotgun (WGS) entry which is preliminary data.</text>
</comment>
<dbReference type="RefSeq" id="WP_250586085.1">
    <property type="nucleotide sequence ID" value="NZ_JAKRVX010000011.1"/>
</dbReference>
<feature type="transmembrane region" description="Helical" evidence="1">
    <location>
        <begin position="20"/>
        <end position="39"/>
    </location>
</feature>
<keyword evidence="1" id="KW-0472">Membrane</keyword>
<dbReference type="EMBL" id="JAKRVX010000011">
    <property type="protein sequence ID" value="MCL9818400.1"/>
    <property type="molecule type" value="Genomic_DNA"/>
</dbReference>
<reference evidence="2" key="1">
    <citation type="journal article" date="2022" name="Syst. Appl. Microbiol.">
        <title>Natronocalculus amylovorans gen. nov., sp. nov., and Natranaeroarchaeum aerophilus sp. nov., dominant culturable amylolytic natronoarchaea from hypersaline soda lakes in southwestern Siberia.</title>
        <authorList>
            <person name="Sorokin D.Y."/>
            <person name="Elcheninov A.G."/>
            <person name="Khizhniak T.V."/>
            <person name="Koenen M."/>
            <person name="Bale N.J."/>
            <person name="Damste J.S.S."/>
            <person name="Kublanov I.V."/>
        </authorList>
    </citation>
    <scope>NUCLEOTIDE SEQUENCE</scope>
    <source>
        <strain evidence="2">AArc-St2</strain>
    </source>
</reference>
<name>A0AAE3G048_9EURY</name>
<evidence type="ECO:0000256" key="1">
    <source>
        <dbReference type="SAM" id="Phobius"/>
    </source>
</evidence>
<dbReference type="Proteomes" id="UP001203207">
    <property type="component" value="Unassembled WGS sequence"/>
</dbReference>
<protein>
    <recommendedName>
        <fullName evidence="4">Type IV pilin</fullName>
    </recommendedName>
</protein>
<organism evidence="2 3">
    <name type="scientific">Natronocalculus amylovorans</name>
    <dbReference type="NCBI Taxonomy" id="2917812"/>
    <lineage>
        <taxon>Archaea</taxon>
        <taxon>Methanobacteriati</taxon>
        <taxon>Methanobacteriota</taxon>
        <taxon>Stenosarchaea group</taxon>
        <taxon>Halobacteria</taxon>
        <taxon>Halobacteriales</taxon>
        <taxon>Haloferacaceae</taxon>
        <taxon>Natronocalculus</taxon>
    </lineage>
</organism>
<reference evidence="2" key="2">
    <citation type="submission" date="2022-02" db="EMBL/GenBank/DDBJ databases">
        <authorList>
            <person name="Elcheninov A.G."/>
            <person name="Sorokin D.Y."/>
            <person name="Kublanov I.V."/>
        </authorList>
    </citation>
    <scope>NUCLEOTIDE SEQUENCE</scope>
    <source>
        <strain evidence="2">AArc-St2</strain>
    </source>
</reference>
<keyword evidence="3" id="KW-1185">Reference proteome</keyword>
<evidence type="ECO:0000313" key="3">
    <source>
        <dbReference type="Proteomes" id="UP001203207"/>
    </source>
</evidence>
<dbReference type="Pfam" id="PF23960">
    <property type="entry name" value="DUF7289"/>
    <property type="match status" value="1"/>
</dbReference>
<dbReference type="InterPro" id="IPR055713">
    <property type="entry name" value="DUF7289"/>
</dbReference>
<keyword evidence="1" id="KW-0812">Transmembrane</keyword>
<evidence type="ECO:0000313" key="2">
    <source>
        <dbReference type="EMBL" id="MCL9818400.1"/>
    </source>
</evidence>
<evidence type="ECO:0008006" key="4">
    <source>
        <dbReference type="Google" id="ProtNLM"/>
    </source>
</evidence>
<gene>
    <name evidence="2" type="ORF">AArcSt2_15775</name>
</gene>
<proteinExistence type="predicted"/>